<dbReference type="InterPro" id="IPR001138">
    <property type="entry name" value="Zn2Cys6_DnaBD"/>
</dbReference>
<dbReference type="GO" id="GO:0008270">
    <property type="term" value="F:zinc ion binding"/>
    <property type="evidence" value="ECO:0007669"/>
    <property type="project" value="UniProtKB-KW"/>
</dbReference>
<dbReference type="GeneID" id="18254824"/>
<dbReference type="PANTHER" id="PTHR37534">
    <property type="entry name" value="TRANSCRIPTIONAL ACTIVATOR PROTEIN UGA3"/>
    <property type="match status" value="1"/>
</dbReference>
<dbReference type="OMA" id="GMTNIDR"/>
<feature type="compositionally biased region" description="Low complexity" evidence="7">
    <location>
        <begin position="402"/>
        <end position="412"/>
    </location>
</feature>
<dbReference type="InterPro" id="IPR021858">
    <property type="entry name" value="Fun_TF"/>
</dbReference>
<proteinExistence type="predicted"/>
<dbReference type="Proteomes" id="UP000008066">
    <property type="component" value="Unassembled WGS sequence"/>
</dbReference>
<feature type="region of interest" description="Disordered" evidence="7">
    <location>
        <begin position="78"/>
        <end position="99"/>
    </location>
</feature>
<dbReference type="SUPFAM" id="SSF57701">
    <property type="entry name" value="Zn2/Cys6 DNA-binding domain"/>
    <property type="match status" value="1"/>
</dbReference>
<protein>
    <submittedName>
        <fullName evidence="9">Zinc-finger transcription factor of the Zn(2)-cys binuclear cluster domain type-like protein</fullName>
    </submittedName>
</protein>
<keyword evidence="9" id="KW-0479">Metal-binding</keyword>
<gene>
    <name evidence="9" type="ORF">CTHT_0007860</name>
</gene>
<keyword evidence="2" id="KW-0862">Zinc</keyword>
<feature type="region of interest" description="Disordered" evidence="7">
    <location>
        <begin position="128"/>
        <end position="153"/>
    </location>
</feature>
<keyword evidence="4" id="KW-0238">DNA-binding</keyword>
<dbReference type="GO" id="GO:0005634">
    <property type="term" value="C:nucleus"/>
    <property type="evidence" value="ECO:0007669"/>
    <property type="project" value="UniProtKB-SubCell"/>
</dbReference>
<dbReference type="GO" id="GO:0000976">
    <property type="term" value="F:transcription cis-regulatory region binding"/>
    <property type="evidence" value="ECO:0007669"/>
    <property type="project" value="TreeGrafter"/>
</dbReference>
<organism evidence="10">
    <name type="scientific">Chaetomium thermophilum (strain DSM 1495 / CBS 144.50 / IMI 039719)</name>
    <name type="common">Thermochaetoides thermophila</name>
    <dbReference type="NCBI Taxonomy" id="759272"/>
    <lineage>
        <taxon>Eukaryota</taxon>
        <taxon>Fungi</taxon>
        <taxon>Dikarya</taxon>
        <taxon>Ascomycota</taxon>
        <taxon>Pezizomycotina</taxon>
        <taxon>Sordariomycetes</taxon>
        <taxon>Sordariomycetidae</taxon>
        <taxon>Sordariales</taxon>
        <taxon>Chaetomiaceae</taxon>
        <taxon>Thermochaetoides</taxon>
    </lineage>
</organism>
<feature type="compositionally biased region" description="Low complexity" evidence="7">
    <location>
        <begin position="503"/>
        <end position="528"/>
    </location>
</feature>
<dbReference type="EMBL" id="GL988037">
    <property type="protein sequence ID" value="EGS23125.1"/>
    <property type="molecule type" value="Genomic_DNA"/>
</dbReference>
<keyword evidence="5" id="KW-0804">Transcription</keyword>
<evidence type="ECO:0000256" key="1">
    <source>
        <dbReference type="ARBA" id="ARBA00004123"/>
    </source>
</evidence>
<dbReference type="PANTHER" id="PTHR37534:SF15">
    <property type="entry name" value="ZN(II)2CYS6 TRANSCRIPTION FACTOR (EUROFUNG)"/>
    <property type="match status" value="1"/>
</dbReference>
<name>G0RZW4_CHATD</name>
<dbReference type="STRING" id="759272.G0RZW4"/>
<evidence type="ECO:0000256" key="6">
    <source>
        <dbReference type="ARBA" id="ARBA00023242"/>
    </source>
</evidence>
<feature type="region of interest" description="Disordered" evidence="7">
    <location>
        <begin position="386"/>
        <end position="412"/>
    </location>
</feature>
<keyword evidence="6" id="KW-0539">Nucleus</keyword>
<evidence type="ECO:0000256" key="7">
    <source>
        <dbReference type="SAM" id="MobiDB-lite"/>
    </source>
</evidence>
<evidence type="ECO:0000256" key="5">
    <source>
        <dbReference type="ARBA" id="ARBA00023163"/>
    </source>
</evidence>
<dbReference type="RefSeq" id="XP_006691316.1">
    <property type="nucleotide sequence ID" value="XM_006691253.1"/>
</dbReference>
<dbReference type="SMART" id="SM00066">
    <property type="entry name" value="GAL4"/>
    <property type="match status" value="1"/>
</dbReference>
<keyword evidence="10" id="KW-1185">Reference proteome</keyword>
<evidence type="ECO:0000313" key="9">
    <source>
        <dbReference type="EMBL" id="EGS23125.1"/>
    </source>
</evidence>
<dbReference type="InterPro" id="IPR036864">
    <property type="entry name" value="Zn2-C6_fun-type_DNA-bd_sf"/>
</dbReference>
<dbReference type="Pfam" id="PF11951">
    <property type="entry name" value="Fungal_trans_2"/>
    <property type="match status" value="2"/>
</dbReference>
<evidence type="ECO:0000313" key="10">
    <source>
        <dbReference type="Proteomes" id="UP000008066"/>
    </source>
</evidence>
<dbReference type="CDD" id="cd00067">
    <property type="entry name" value="GAL4"/>
    <property type="match status" value="1"/>
</dbReference>
<sequence length="749" mass="81622">MTSKSLTPSPPAGAPLAGQNVAEGKMLLYTRVAPPKQPKKRSRGGCTYCKEKKKKCDEGRPSCSRCISHGVECSYEPIKPRQRQPRRREASATPTTAQSALPIDTVVEDREPSSMYEMCRRIAAASAAASSSSTAGQLPYSGSRAQTTTPNSMLSLPYHTRYPTGNKPDSFSPFYPPIPSQTADLLSPIDTHDRQSDDPNNQQPPTATNALTLTSHQPPYRAFIPPLTIPHFSPPNFIEMTPDPHRRALLFHFCRVLSHRIVLREETGNPFQRFVLPLTMREGEPTPVFWALLALSSGHKEYRLGGGDEGGEEEEKGKENAVWFHSMALRGLAGWIQKGEKERRNEMLATVMLLVYYECAFRFYDVITALSNGAAPLSAAPQPGCLRPISPLGTPIPPPSPSLDSDSGPSSSLNDVDTLLGMTTTLWPIIHRLAELRALRSELDAAIAAQSAKAPSSTNTNTNVEVLRTALETAAKGIESALLRWHAKKPSGCAADEIDVDFSQPSSPANPSSASSPSSPSSTPSSFASVRVLPSSDPFEAHLSSIHHNSMAYRHAALVHLYRAILPPPSSSQASIRTQQIQHHAHLALTHCALVVAHGGPVAALLWPMFVAACEALTVGDRALATEVFAVVDKRQGMRNIGRAWEIVREVWKRRDRGEGGWREGSEKFELWDLSVGAVADEKVPNSERIRDTEWEGYTKIGGTIWHKQGRVGRSQAVTGALGSCIEEANGRLTRRGPAQRMPAHTSIN</sequence>
<dbReference type="PROSITE" id="PS00463">
    <property type="entry name" value="ZN2_CY6_FUNGAL_1"/>
    <property type="match status" value="1"/>
</dbReference>
<dbReference type="OrthoDB" id="25818at2759"/>
<keyword evidence="3" id="KW-0805">Transcription regulation</keyword>
<evidence type="ECO:0000256" key="3">
    <source>
        <dbReference type="ARBA" id="ARBA00023015"/>
    </source>
</evidence>
<evidence type="ECO:0000256" key="4">
    <source>
        <dbReference type="ARBA" id="ARBA00023125"/>
    </source>
</evidence>
<keyword evidence="9" id="KW-0863">Zinc-finger</keyword>
<evidence type="ECO:0000259" key="8">
    <source>
        <dbReference type="PROSITE" id="PS50048"/>
    </source>
</evidence>
<dbReference type="Pfam" id="PF00172">
    <property type="entry name" value="Zn_clus"/>
    <property type="match status" value="1"/>
</dbReference>
<dbReference type="HOGENOM" id="CLU_014924_2_0_1"/>
<feature type="compositionally biased region" description="Polar residues" evidence="7">
    <location>
        <begin position="143"/>
        <end position="153"/>
    </location>
</feature>
<feature type="region of interest" description="Disordered" evidence="7">
    <location>
        <begin position="498"/>
        <end position="528"/>
    </location>
</feature>
<reference evidence="9 10" key="1">
    <citation type="journal article" date="2011" name="Cell">
        <title>Insight into structure and assembly of the nuclear pore complex by utilizing the genome of a eukaryotic thermophile.</title>
        <authorList>
            <person name="Amlacher S."/>
            <person name="Sarges P."/>
            <person name="Flemming D."/>
            <person name="van Noort V."/>
            <person name="Kunze R."/>
            <person name="Devos D.P."/>
            <person name="Arumugam M."/>
            <person name="Bork P."/>
            <person name="Hurt E."/>
        </authorList>
    </citation>
    <scope>NUCLEOTIDE SEQUENCE [LARGE SCALE GENOMIC DNA]</scope>
    <source>
        <strain evidence="10">DSM 1495 / CBS 144.50 / IMI 039719</strain>
    </source>
</reference>
<dbReference type="KEGG" id="cthr:CTHT_0007860"/>
<feature type="region of interest" description="Disordered" evidence="7">
    <location>
        <begin position="182"/>
        <end position="212"/>
    </location>
</feature>
<dbReference type="GO" id="GO:0045944">
    <property type="term" value="P:positive regulation of transcription by RNA polymerase II"/>
    <property type="evidence" value="ECO:0007669"/>
    <property type="project" value="TreeGrafter"/>
</dbReference>
<dbReference type="eggNOG" id="ENOG502S9U8">
    <property type="taxonomic scope" value="Eukaryota"/>
</dbReference>
<comment type="subcellular location">
    <subcellularLocation>
        <location evidence="1">Nucleus</location>
    </subcellularLocation>
</comment>
<evidence type="ECO:0000256" key="2">
    <source>
        <dbReference type="ARBA" id="ARBA00022833"/>
    </source>
</evidence>
<dbReference type="AlphaFoldDB" id="G0RZW4"/>
<accession>G0RZW4</accession>
<dbReference type="Gene3D" id="4.10.240.10">
    <property type="entry name" value="Zn(2)-C6 fungal-type DNA-binding domain"/>
    <property type="match status" value="1"/>
</dbReference>
<dbReference type="PROSITE" id="PS50048">
    <property type="entry name" value="ZN2_CY6_FUNGAL_2"/>
    <property type="match status" value="1"/>
</dbReference>
<feature type="compositionally biased region" description="Polar residues" evidence="7">
    <location>
        <begin position="198"/>
        <end position="212"/>
    </location>
</feature>
<feature type="domain" description="Zn(2)-C6 fungal-type" evidence="8">
    <location>
        <begin position="45"/>
        <end position="75"/>
    </location>
</feature>
<dbReference type="GO" id="GO:0000981">
    <property type="term" value="F:DNA-binding transcription factor activity, RNA polymerase II-specific"/>
    <property type="evidence" value="ECO:0007669"/>
    <property type="project" value="InterPro"/>
</dbReference>